<dbReference type="PANTHER" id="PTHR32552">
    <property type="entry name" value="FERRICHROME IRON RECEPTOR-RELATED"/>
    <property type="match status" value="1"/>
</dbReference>
<keyword evidence="20" id="KW-1185">Reference proteome</keyword>
<evidence type="ECO:0000256" key="15">
    <source>
        <dbReference type="RuleBase" id="RU003357"/>
    </source>
</evidence>
<dbReference type="Pfam" id="PF13715">
    <property type="entry name" value="CarbopepD_reg_2"/>
    <property type="match status" value="1"/>
</dbReference>
<evidence type="ECO:0000256" key="11">
    <source>
        <dbReference type="ARBA" id="ARBA00023136"/>
    </source>
</evidence>
<keyword evidence="6 14" id="KW-0812">Transmembrane</keyword>
<keyword evidence="11 14" id="KW-0472">Membrane</keyword>
<dbReference type="RefSeq" id="WP_194107434.1">
    <property type="nucleotide sequence ID" value="NZ_JADFFM010000002.1"/>
</dbReference>
<evidence type="ECO:0000256" key="1">
    <source>
        <dbReference type="ARBA" id="ARBA00004571"/>
    </source>
</evidence>
<name>A0ABR9XKU0_9SPHI</name>
<dbReference type="InterPro" id="IPR037066">
    <property type="entry name" value="Plug_dom_sf"/>
</dbReference>
<gene>
    <name evidence="19" type="ORF">IRJ18_16650</name>
</gene>
<keyword evidence="12 19" id="KW-0675">Receptor</keyword>
<accession>A0ABR9XKU0</accession>
<dbReference type="PANTHER" id="PTHR32552:SF68">
    <property type="entry name" value="FERRICHROME OUTER MEMBRANE TRANSPORTER_PHAGE RECEPTOR"/>
    <property type="match status" value="1"/>
</dbReference>
<evidence type="ECO:0000256" key="3">
    <source>
        <dbReference type="ARBA" id="ARBA00022448"/>
    </source>
</evidence>
<evidence type="ECO:0000256" key="13">
    <source>
        <dbReference type="ARBA" id="ARBA00023237"/>
    </source>
</evidence>
<evidence type="ECO:0000313" key="20">
    <source>
        <dbReference type="Proteomes" id="UP000632774"/>
    </source>
</evidence>
<dbReference type="Pfam" id="PF07715">
    <property type="entry name" value="Plug"/>
    <property type="match status" value="1"/>
</dbReference>
<evidence type="ECO:0000256" key="12">
    <source>
        <dbReference type="ARBA" id="ARBA00023170"/>
    </source>
</evidence>
<dbReference type="NCBIfam" id="TIGR01783">
    <property type="entry name" value="TonB-siderophor"/>
    <property type="match status" value="1"/>
</dbReference>
<feature type="chain" id="PRO_5046187421" evidence="16">
    <location>
        <begin position="21"/>
        <end position="794"/>
    </location>
</feature>
<feature type="domain" description="TonB-dependent receptor-like beta-barrel" evidence="17">
    <location>
        <begin position="331"/>
        <end position="759"/>
    </location>
</feature>
<comment type="similarity">
    <text evidence="2 14 15">Belongs to the TonB-dependent receptor family.</text>
</comment>
<dbReference type="InterPro" id="IPR036942">
    <property type="entry name" value="Beta-barrel_TonB_sf"/>
</dbReference>
<dbReference type="InterPro" id="IPR039426">
    <property type="entry name" value="TonB-dep_rcpt-like"/>
</dbReference>
<evidence type="ECO:0000313" key="19">
    <source>
        <dbReference type="EMBL" id="MBE9668001.1"/>
    </source>
</evidence>
<keyword evidence="3 14" id="KW-0813">Transport</keyword>
<organism evidence="19 20">
    <name type="scientific">Mucilaginibacter boryungensis</name>
    <dbReference type="NCBI Taxonomy" id="768480"/>
    <lineage>
        <taxon>Bacteria</taxon>
        <taxon>Pseudomonadati</taxon>
        <taxon>Bacteroidota</taxon>
        <taxon>Sphingobacteriia</taxon>
        <taxon>Sphingobacteriales</taxon>
        <taxon>Sphingobacteriaceae</taxon>
        <taxon>Mucilaginibacter</taxon>
    </lineage>
</organism>
<dbReference type="SUPFAM" id="SSF56935">
    <property type="entry name" value="Porins"/>
    <property type="match status" value="1"/>
</dbReference>
<protein>
    <submittedName>
        <fullName evidence="19">TonB-dependent receptor</fullName>
    </submittedName>
</protein>
<feature type="domain" description="TonB-dependent receptor plug" evidence="18">
    <location>
        <begin position="134"/>
        <end position="233"/>
    </location>
</feature>
<evidence type="ECO:0000256" key="10">
    <source>
        <dbReference type="ARBA" id="ARBA00023077"/>
    </source>
</evidence>
<dbReference type="SUPFAM" id="SSF49464">
    <property type="entry name" value="Carboxypeptidase regulatory domain-like"/>
    <property type="match status" value="1"/>
</dbReference>
<evidence type="ECO:0000256" key="14">
    <source>
        <dbReference type="PROSITE-ProRule" id="PRU01360"/>
    </source>
</evidence>
<keyword evidence="5" id="KW-0410">Iron transport</keyword>
<dbReference type="InterPro" id="IPR000531">
    <property type="entry name" value="Beta-barrel_TonB"/>
</dbReference>
<evidence type="ECO:0000259" key="18">
    <source>
        <dbReference type="Pfam" id="PF07715"/>
    </source>
</evidence>
<evidence type="ECO:0000256" key="16">
    <source>
        <dbReference type="SAM" id="SignalP"/>
    </source>
</evidence>
<dbReference type="PROSITE" id="PS52016">
    <property type="entry name" value="TONB_DEPENDENT_REC_3"/>
    <property type="match status" value="1"/>
</dbReference>
<evidence type="ECO:0000259" key="17">
    <source>
        <dbReference type="Pfam" id="PF00593"/>
    </source>
</evidence>
<comment type="caution">
    <text evidence="19">The sequence shown here is derived from an EMBL/GenBank/DDBJ whole genome shotgun (WGS) entry which is preliminary data.</text>
</comment>
<sequence length="794" mass="87654">MKLTLLYLSILTVCITNVFAQQNSGIKGTVTNNNARPVEAATIGIKNTALGTITNTDGKFEFNKLKPGHYTLHVSAVGYFPQEKQITVPTGTTDVVDFILKENASHLNEVGITGRRQKYKVDQSSQSLRLNEPLLQVPQNIQVVTSQILADQQVISMSDGLIRNVSGAVRLEHWGDLYTNITMRGSQIQAFRNGFNVVGSYWGPLTEDMSFVDHIEFVKGPAGFLLSNGDPSGLYNVVTKKPTGQPKGEVSFTTGSFNLNRATLDLDGKLSKDGKLLYRFDLSAQNKGSFRPNEFNDRYAIAPVISYQIDDKTKLTAEYVYQRAHMSDVGSYYVFSPKGYAVLPRDFTQTPAGLPPTNINDHSVTLNLQHQLADNWKLTAQAARYNYSQLGTSMWADTVFADGRYVRNAGIWEAESSMSLAQVFINGKVTTGSIVHKLLGGIDMADKKYVADYAQTKSLDTKAAPFNPYEEALPTLNNPSNGYPTFNRSLNLEARAAAGYGLINSNYSSLYVQDELGFFDNRVRLTLAGRYTTLKMSDFNTPEQANHFTPRVGLSVSIDDKTSVYGLHDQTFLPQAGKVSVGKLQPLTGTNTEFGIKKDWADGRWNTTLSVYQILRDNELTADPNAAPNSGLSIIFGQKKSQGIEFDLRGEVLPGLNLTANYALTDSKVNKVNPGVTGFTVGQIVPGYSKHVANAWLSYKILNGGLKGTGVSLGGMYLAGRQTDTWSVGLEGLPDYFKMDGGLFWEDAKVRITANAFNLLDKYTYSGSYYSYLNAYYWQADAPRNYRLSIAYRF</sequence>
<evidence type="ECO:0000256" key="4">
    <source>
        <dbReference type="ARBA" id="ARBA00022452"/>
    </source>
</evidence>
<keyword evidence="8" id="KW-0408">Iron</keyword>
<feature type="signal peptide" evidence="16">
    <location>
        <begin position="1"/>
        <end position="20"/>
    </location>
</feature>
<proteinExistence type="inferred from homology"/>
<dbReference type="Proteomes" id="UP000632774">
    <property type="component" value="Unassembled WGS sequence"/>
</dbReference>
<dbReference type="InterPro" id="IPR010105">
    <property type="entry name" value="TonB_sidphr_rcpt"/>
</dbReference>
<evidence type="ECO:0000256" key="9">
    <source>
        <dbReference type="ARBA" id="ARBA00023065"/>
    </source>
</evidence>
<keyword evidence="10 15" id="KW-0798">TonB box</keyword>
<keyword evidence="13 14" id="KW-0998">Cell outer membrane</keyword>
<evidence type="ECO:0000256" key="5">
    <source>
        <dbReference type="ARBA" id="ARBA00022496"/>
    </source>
</evidence>
<dbReference type="InterPro" id="IPR012910">
    <property type="entry name" value="Plug_dom"/>
</dbReference>
<keyword evidence="7 16" id="KW-0732">Signal</keyword>
<comment type="subcellular location">
    <subcellularLocation>
        <location evidence="1 14">Cell outer membrane</location>
        <topology evidence="1 14">Multi-pass membrane protein</topology>
    </subcellularLocation>
</comment>
<evidence type="ECO:0000256" key="2">
    <source>
        <dbReference type="ARBA" id="ARBA00009810"/>
    </source>
</evidence>
<dbReference type="InterPro" id="IPR008969">
    <property type="entry name" value="CarboxyPept-like_regulatory"/>
</dbReference>
<keyword evidence="4 14" id="KW-1134">Transmembrane beta strand</keyword>
<dbReference type="Gene3D" id="2.40.170.20">
    <property type="entry name" value="TonB-dependent receptor, beta-barrel domain"/>
    <property type="match status" value="1"/>
</dbReference>
<dbReference type="EMBL" id="JADFFM010000002">
    <property type="protein sequence ID" value="MBE9668001.1"/>
    <property type="molecule type" value="Genomic_DNA"/>
</dbReference>
<evidence type="ECO:0000256" key="6">
    <source>
        <dbReference type="ARBA" id="ARBA00022692"/>
    </source>
</evidence>
<dbReference type="Gene3D" id="2.60.40.1120">
    <property type="entry name" value="Carboxypeptidase-like, regulatory domain"/>
    <property type="match status" value="1"/>
</dbReference>
<reference evidence="19 20" key="1">
    <citation type="submission" date="2020-10" db="EMBL/GenBank/DDBJ databases">
        <title>Mucilaginibacter mali sp. nov., isolated from rhizosphere soil of apple orchard.</title>
        <authorList>
            <person name="Lee J.-S."/>
            <person name="Kim H.S."/>
            <person name="Kim J.-S."/>
        </authorList>
    </citation>
    <scope>NUCLEOTIDE SEQUENCE [LARGE SCALE GENOMIC DNA]</scope>
    <source>
        <strain evidence="19 20">KCTC 23157</strain>
    </source>
</reference>
<keyword evidence="9" id="KW-0406">Ion transport</keyword>
<evidence type="ECO:0000256" key="8">
    <source>
        <dbReference type="ARBA" id="ARBA00023004"/>
    </source>
</evidence>
<evidence type="ECO:0000256" key="7">
    <source>
        <dbReference type="ARBA" id="ARBA00022729"/>
    </source>
</evidence>
<dbReference type="Pfam" id="PF00593">
    <property type="entry name" value="TonB_dep_Rec_b-barrel"/>
    <property type="match status" value="1"/>
</dbReference>
<dbReference type="Gene3D" id="2.170.130.10">
    <property type="entry name" value="TonB-dependent receptor, plug domain"/>
    <property type="match status" value="1"/>
</dbReference>
<dbReference type="CDD" id="cd01347">
    <property type="entry name" value="ligand_gated_channel"/>
    <property type="match status" value="1"/>
</dbReference>